<comment type="caution">
    <text evidence="2">The sequence shown here is derived from an EMBL/GenBank/DDBJ whole genome shotgun (WGS) entry which is preliminary data.</text>
</comment>
<keyword evidence="3" id="KW-1185">Reference proteome</keyword>
<sequence length="319" mass="35538">MDSLLLSTGTSPKDASHGGGIPISAAAGSGGHRGSDAGSLSSSLPQSLPAFQHPSHALLQENGFVQQVYSKYHARCLKERNKVGAGISQEMNTLYRFWSFFLRENFNRKMYGEFKELALEDAAQGFRYGVECLFRFYSYGLENRFRPDIFKDFEVETIRDFKSGDLYGLEKYWAFRKYYKNAKRLSLNPELGKILEDFKSIDDFKRANAARGVIPGMARQRRSSESDKVGPLIRARGPTAPPQQGSSGGPPTTQGQGYRRRRTVSESATTGTGSTSPSRPIPVPQSQRNPYYHHHYHQNAAAVPPHHQPHTVGKGSNFS</sequence>
<dbReference type="EMBL" id="LJIJ01000956">
    <property type="protein sequence ID" value="ODM93556.1"/>
    <property type="molecule type" value="Genomic_DNA"/>
</dbReference>
<dbReference type="Pfam" id="PF21071">
    <property type="entry name" value="LARP1_HEAT"/>
    <property type="match status" value="1"/>
</dbReference>
<evidence type="ECO:0000256" key="1">
    <source>
        <dbReference type="SAM" id="MobiDB-lite"/>
    </source>
</evidence>
<dbReference type="GO" id="GO:0000339">
    <property type="term" value="F:RNA cap binding"/>
    <property type="evidence" value="ECO:0007669"/>
    <property type="project" value="InterPro"/>
</dbReference>
<feature type="compositionally biased region" description="Low complexity" evidence="1">
    <location>
        <begin position="242"/>
        <end position="257"/>
    </location>
</feature>
<accession>A0A1D2MKG6</accession>
<feature type="compositionally biased region" description="Polar residues" evidence="1">
    <location>
        <begin position="1"/>
        <end position="13"/>
    </location>
</feature>
<dbReference type="OrthoDB" id="340227at2759"/>
<dbReference type="AlphaFoldDB" id="A0A1D2MKG6"/>
<dbReference type="SMART" id="SM00684">
    <property type="entry name" value="DM15"/>
    <property type="match status" value="3"/>
</dbReference>
<gene>
    <name evidence="2" type="ORF">Ocin01_13124</name>
</gene>
<feature type="region of interest" description="Disordered" evidence="1">
    <location>
        <begin position="215"/>
        <end position="319"/>
    </location>
</feature>
<feature type="region of interest" description="Disordered" evidence="1">
    <location>
        <begin position="1"/>
        <end position="44"/>
    </location>
</feature>
<name>A0A1D2MKG6_ORCCI</name>
<evidence type="ECO:0000313" key="3">
    <source>
        <dbReference type="Proteomes" id="UP000094527"/>
    </source>
</evidence>
<evidence type="ECO:0000313" key="2">
    <source>
        <dbReference type="EMBL" id="ODM93556.1"/>
    </source>
</evidence>
<protein>
    <submittedName>
        <fullName evidence="2">La-related protein 1</fullName>
    </submittedName>
</protein>
<dbReference type="GO" id="GO:0048255">
    <property type="term" value="P:mRNA stabilization"/>
    <property type="evidence" value="ECO:0007669"/>
    <property type="project" value="InterPro"/>
</dbReference>
<reference evidence="2 3" key="1">
    <citation type="journal article" date="2016" name="Genome Biol. Evol.">
        <title>Gene Family Evolution Reflects Adaptation to Soil Environmental Stressors in the Genome of the Collembolan Orchesella cincta.</title>
        <authorList>
            <person name="Faddeeva-Vakhrusheva A."/>
            <person name="Derks M.F."/>
            <person name="Anvar S.Y."/>
            <person name="Agamennone V."/>
            <person name="Suring W."/>
            <person name="Smit S."/>
            <person name="van Straalen N.M."/>
            <person name="Roelofs D."/>
        </authorList>
    </citation>
    <scope>NUCLEOTIDE SEQUENCE [LARGE SCALE GENOMIC DNA]</scope>
    <source>
        <tissue evidence="2">Mixed pool</tissue>
    </source>
</reference>
<organism evidence="2 3">
    <name type="scientific">Orchesella cincta</name>
    <name type="common">Springtail</name>
    <name type="synonym">Podura cincta</name>
    <dbReference type="NCBI Taxonomy" id="48709"/>
    <lineage>
        <taxon>Eukaryota</taxon>
        <taxon>Metazoa</taxon>
        <taxon>Ecdysozoa</taxon>
        <taxon>Arthropoda</taxon>
        <taxon>Hexapoda</taxon>
        <taxon>Collembola</taxon>
        <taxon>Entomobryomorpha</taxon>
        <taxon>Entomobryoidea</taxon>
        <taxon>Orchesellidae</taxon>
        <taxon>Orchesellinae</taxon>
        <taxon>Orchesella</taxon>
    </lineage>
</organism>
<dbReference type="STRING" id="48709.A0A1D2MKG6"/>
<feature type="compositionally biased region" description="Low complexity" evidence="1">
    <location>
        <begin position="265"/>
        <end position="278"/>
    </location>
</feature>
<dbReference type="Proteomes" id="UP000094527">
    <property type="component" value="Unassembled WGS sequence"/>
</dbReference>
<dbReference type="InterPro" id="IPR006607">
    <property type="entry name" value="DM15"/>
</dbReference>
<proteinExistence type="predicted"/>